<dbReference type="AlphaFoldDB" id="A0A8K0SFG7"/>
<dbReference type="GO" id="GO:0005737">
    <property type="term" value="C:cytoplasm"/>
    <property type="evidence" value="ECO:0007669"/>
    <property type="project" value="UniProtKB-SubCell"/>
</dbReference>
<dbReference type="GO" id="GO:0005634">
    <property type="term" value="C:nucleus"/>
    <property type="evidence" value="ECO:0007669"/>
    <property type="project" value="UniProtKB-SubCell"/>
</dbReference>
<accession>A0A8K0SFG7</accession>
<dbReference type="InterPro" id="IPR038881">
    <property type="entry name" value="Yae1-like"/>
</dbReference>
<comment type="subcellular location">
    <subcellularLocation>
        <location evidence="3">Cytoplasm</location>
    </subcellularLocation>
    <subcellularLocation>
        <location evidence="2">Nucleus</location>
    </subcellularLocation>
</comment>
<evidence type="ECO:0000256" key="6">
    <source>
        <dbReference type="ARBA" id="ARBA00017286"/>
    </source>
</evidence>
<evidence type="ECO:0000256" key="2">
    <source>
        <dbReference type="ARBA" id="ARBA00004123"/>
    </source>
</evidence>
<evidence type="ECO:0000256" key="8">
    <source>
        <dbReference type="ARBA" id="ARBA00022490"/>
    </source>
</evidence>
<evidence type="ECO:0000256" key="9">
    <source>
        <dbReference type="ARBA" id="ARBA00023242"/>
    </source>
</evidence>
<evidence type="ECO:0000256" key="1">
    <source>
        <dbReference type="ARBA" id="ARBA00003836"/>
    </source>
</evidence>
<keyword evidence="13" id="KW-1185">Reference proteome</keyword>
<keyword evidence="8" id="KW-0963">Cytoplasm</keyword>
<evidence type="ECO:0000313" key="13">
    <source>
        <dbReference type="Proteomes" id="UP000813444"/>
    </source>
</evidence>
<evidence type="ECO:0000256" key="5">
    <source>
        <dbReference type="ARBA" id="ARBA00011427"/>
    </source>
</evidence>
<proteinExistence type="inferred from homology"/>
<evidence type="ECO:0000256" key="10">
    <source>
        <dbReference type="SAM" id="MobiDB-lite"/>
    </source>
</evidence>
<evidence type="ECO:0000313" key="12">
    <source>
        <dbReference type="EMBL" id="KAH7304976.1"/>
    </source>
</evidence>
<evidence type="ECO:0000256" key="3">
    <source>
        <dbReference type="ARBA" id="ARBA00004496"/>
    </source>
</evidence>
<comment type="similarity">
    <text evidence="4">Belongs to the YAE1 family.</text>
</comment>
<name>A0A8K0SFG7_9HYPO</name>
<dbReference type="OrthoDB" id="20086at2759"/>
<dbReference type="PANTHER" id="PTHR18829:SF0">
    <property type="entry name" value="PROTEIN YAE1 HOMOLOG"/>
    <property type="match status" value="1"/>
</dbReference>
<evidence type="ECO:0000256" key="4">
    <source>
        <dbReference type="ARBA" id="ARBA00007096"/>
    </source>
</evidence>
<comment type="caution">
    <text evidence="12">The sequence shown here is derived from an EMBL/GenBank/DDBJ whole genome shotgun (WGS) entry which is preliminary data.</text>
</comment>
<evidence type="ECO:0000259" key="11">
    <source>
        <dbReference type="Pfam" id="PF09811"/>
    </source>
</evidence>
<organism evidence="12 13">
    <name type="scientific">Stachybotrys elegans</name>
    <dbReference type="NCBI Taxonomy" id="80388"/>
    <lineage>
        <taxon>Eukaryota</taxon>
        <taxon>Fungi</taxon>
        <taxon>Dikarya</taxon>
        <taxon>Ascomycota</taxon>
        <taxon>Pezizomycotina</taxon>
        <taxon>Sordariomycetes</taxon>
        <taxon>Hypocreomycetidae</taxon>
        <taxon>Hypocreales</taxon>
        <taxon>Stachybotryaceae</taxon>
        <taxon>Stachybotrys</taxon>
    </lineage>
</organism>
<keyword evidence="9" id="KW-0539">Nucleus</keyword>
<dbReference type="Proteomes" id="UP000813444">
    <property type="component" value="Unassembled WGS sequence"/>
</dbReference>
<sequence length="227" mass="24595">MHFQPSDHPDEKAHLTHAGDDYLESQVDSNDPLDDVFGSGPESASELRHVSATSHPSDMNRLRTEHTTAGYREGVSTAKETSIQAGFDEGFSLGATIGLQAGQLLGTLEGIAEALRGDGQDAAAAADELLAAAQADLGKASIFSPQYWAPDGNWTYEVGDGEEVIFMDVALAHPLIRKWTEIVNEQMKRWKIEPSLLQDESGPRLEAMSDDHVATAVVPSTRKPLDW</sequence>
<dbReference type="InterPro" id="IPR019191">
    <property type="entry name" value="Essential_protein_Yae1_N"/>
</dbReference>
<reference evidence="12" key="1">
    <citation type="journal article" date="2021" name="Nat. Commun.">
        <title>Genetic determinants of endophytism in the Arabidopsis root mycobiome.</title>
        <authorList>
            <person name="Mesny F."/>
            <person name="Miyauchi S."/>
            <person name="Thiergart T."/>
            <person name="Pickel B."/>
            <person name="Atanasova L."/>
            <person name="Karlsson M."/>
            <person name="Huettel B."/>
            <person name="Barry K.W."/>
            <person name="Haridas S."/>
            <person name="Chen C."/>
            <person name="Bauer D."/>
            <person name="Andreopoulos W."/>
            <person name="Pangilinan J."/>
            <person name="LaButti K."/>
            <person name="Riley R."/>
            <person name="Lipzen A."/>
            <person name="Clum A."/>
            <person name="Drula E."/>
            <person name="Henrissat B."/>
            <person name="Kohler A."/>
            <person name="Grigoriev I.V."/>
            <person name="Martin F.M."/>
            <person name="Hacquard S."/>
        </authorList>
    </citation>
    <scope>NUCLEOTIDE SEQUENCE</scope>
    <source>
        <strain evidence="12">MPI-CAGE-CH-0235</strain>
    </source>
</reference>
<feature type="domain" description="Essential protein Yae1 N-terminal" evidence="11">
    <location>
        <begin position="70"/>
        <end position="108"/>
    </location>
</feature>
<comment type="subunit">
    <text evidence="5">May form a complex with LTO1.</text>
</comment>
<protein>
    <recommendedName>
        <fullName evidence="7">Protein YAE1</fullName>
    </recommendedName>
    <alternativeName>
        <fullName evidence="6">Protein yae1</fullName>
    </alternativeName>
</protein>
<dbReference type="EMBL" id="JAGPNK010000020">
    <property type="protein sequence ID" value="KAH7304976.1"/>
    <property type="molecule type" value="Genomic_DNA"/>
</dbReference>
<comment type="function">
    <text evidence="1">The complex LTO1:YAE1 may function as a target specific adapter that probably recruits apo-RPLI1 to the cytosolic iron-sulfur protein assembly (CIA) complex machinery. May be required for biogenesis of the large ribosomal subunit and initiation of translation.</text>
</comment>
<evidence type="ECO:0000256" key="7">
    <source>
        <dbReference type="ARBA" id="ARBA00018400"/>
    </source>
</evidence>
<feature type="region of interest" description="Disordered" evidence="10">
    <location>
        <begin position="1"/>
        <end position="58"/>
    </location>
</feature>
<feature type="compositionally biased region" description="Basic and acidic residues" evidence="10">
    <location>
        <begin position="1"/>
        <end position="20"/>
    </location>
</feature>
<gene>
    <name evidence="12" type="ORF">B0I35DRAFT_146500</name>
</gene>
<dbReference type="PANTHER" id="PTHR18829">
    <property type="entry name" value="PROTEIN YAE1 HOMOLOG"/>
    <property type="match status" value="1"/>
</dbReference>
<dbReference type="Pfam" id="PF09811">
    <property type="entry name" value="Yae1_N"/>
    <property type="match status" value="1"/>
</dbReference>